<keyword evidence="4" id="KW-1185">Reference proteome</keyword>
<dbReference type="Pfam" id="PF23756">
    <property type="entry name" value="Beta-prop_HPS5"/>
    <property type="match status" value="1"/>
</dbReference>
<dbReference type="InterPro" id="IPR009091">
    <property type="entry name" value="RCC1/BLIP-II"/>
</dbReference>
<dbReference type="PANTHER" id="PTHR23287">
    <property type="entry name" value="RUBY-EYE2-LIKE PROTEIN"/>
    <property type="match status" value="1"/>
</dbReference>
<dbReference type="InterPro" id="IPR056499">
    <property type="entry name" value="Beta-prop_HPS5-like"/>
</dbReference>
<evidence type="ECO:0000313" key="4">
    <source>
        <dbReference type="Proteomes" id="UP001347796"/>
    </source>
</evidence>
<sequence length="1381" mass="153383">MQCELVLTCVDVSDQYIVLGTNIGLVFLYNRDKTSMERLRTESSNDVVMCVKLHHGLDYQLAVGTTSGTIRIFLLPSSSIALGQNKTLQKLDIKDLHRTCVTSIEWSTNGMKLFSGDKNGRVVVTVVDFYEGQSTSKVLLDEDIADAEIIQMSYDHKALLVTTKYRTIVCRTDEDSRVIQIGHQERKVGVFGACFIPGMCKPSDAKLFATRPGCRLWRASINGTVENTFIFKEVLSDAIPVIPLIKPEIVTPQKEEPQFGRLYIYREDELVTWHGGNLFIIEATNSQVLCVQSRIGTIVDLAINNDEIFILRKNTEINLVRIALKPEEVKHQVKIGVQPKFDSSPVEENKTTSNLTRINEELKNKGQSAKGFFQKNVIGKLKNLDFKPGTRNISNETSVRSLIDGNEIYVTPDSSPDLPPVIKLKTPELTGLEVFEGVSPSSSNSPSPEKQVSGGTLYQQAPVATTSIYYNKDDSPTSVHTSSTHSAISQQMMSSTTSTTSSNTQKDGGASGDIVFSQKVKKPKRRKNKTEKLKDKETDDIDDDDTISVPVSPVKTAKQLDKLEEFENKSVIPPGEFADDQVGNLDALSRADDILKRSLAVLNVQEPASPPPTVVQKSPEKGKEEDAASLDYRQALKLKSWDKTKMGEDENNKIEIREVKKDVEKSEDGDKDSNAKTSLQSSNQKTKHAKQESSAISVNKSPKEKSLPNSLTDRDFPRTLSLEDSCEPFSEASVDDFYSIYANRRSDSSSSSLTSPVGNVRLKSPETEAYLSRPSGSKPTPQRLESVDGKINITANVFEEITTGANTYSLSLSETHVWFTDKSENIYYSSLSGPKVIWRKAAGSGTQIAVSQNGHIVWRLHRNVAYAGTKITSKRPEGLKWVDAVKEVAYIAVDDSSAWYIKTDGKVMMQKGLSKDRPCFKSYPAQCSYELKQIACCNGVVWAITTDMKLLYRKGITENCEVGESWETINSGTESLFFGHVYLEHTNGWAIDVLGRIWCLTDVSMEKPTGSGKWWQVPLSEYFVEDSTALDHLKSLASKFDPQKLTYLISSNRGGLIAASKTSIWVCPEYKNILHVCRGSILGFRWDDCPPVGIAASTVWKLVCADLCDLDWGLVWAQQPNGDIYTFPADTRVPSTVPSSPAFTCLSACRLAVWGLTDDGRVYARSGMGPYCPQGSKWSQLDLSQLGDAHLVHLCCNMQYIWAVDSAGMVYQRIGCKSPADQELSPVWLPLDSFSGIAFNHIAVGSQYWMVWAVDSRKLAYVRIGITEKLPIGKEWKNAPGIQVIKLSISETGVWALNPQGEVFYRYGITDKNVQGDYWKKIPGLSTCISVSSSDELWSVGTQGQLMHLKFRYLQRREMVEEVGTLRSLSIGSDEGEWELV</sequence>
<dbReference type="Pfam" id="PF06462">
    <property type="entry name" value="Hyd_WA"/>
    <property type="match status" value="2"/>
</dbReference>
<evidence type="ECO:0000313" key="3">
    <source>
        <dbReference type="EMBL" id="KAK6181172.1"/>
    </source>
</evidence>
<feature type="region of interest" description="Disordered" evidence="1">
    <location>
        <begin position="474"/>
        <end position="549"/>
    </location>
</feature>
<comment type="caution">
    <text evidence="3">The sequence shown here is derived from an EMBL/GenBank/DDBJ whole genome shotgun (WGS) entry which is preliminary data.</text>
</comment>
<dbReference type="SMART" id="SM00706">
    <property type="entry name" value="TECPR"/>
    <property type="match status" value="6"/>
</dbReference>
<feature type="region of interest" description="Disordered" evidence="1">
    <location>
        <begin position="436"/>
        <end position="457"/>
    </location>
</feature>
<proteinExistence type="predicted"/>
<feature type="region of interest" description="Disordered" evidence="1">
    <location>
        <begin position="746"/>
        <end position="785"/>
    </location>
</feature>
<dbReference type="SUPFAM" id="SSF50985">
    <property type="entry name" value="RCC1/BLIP-II"/>
    <property type="match status" value="1"/>
</dbReference>
<accession>A0AAN8JN78</accession>
<dbReference type="InterPro" id="IPR015943">
    <property type="entry name" value="WD40/YVTN_repeat-like_dom_sf"/>
</dbReference>
<dbReference type="InterPro" id="IPR006624">
    <property type="entry name" value="Beta-propeller_rpt_TECPR"/>
</dbReference>
<evidence type="ECO:0000256" key="1">
    <source>
        <dbReference type="SAM" id="MobiDB-lite"/>
    </source>
</evidence>
<reference evidence="3 4" key="1">
    <citation type="submission" date="2024-01" db="EMBL/GenBank/DDBJ databases">
        <title>The genome of the rayed Mediterranean limpet Patella caerulea (Linnaeus, 1758).</title>
        <authorList>
            <person name="Anh-Thu Weber A."/>
            <person name="Halstead-Nussloch G."/>
        </authorList>
    </citation>
    <scope>NUCLEOTIDE SEQUENCE [LARGE SCALE GENOMIC DNA]</scope>
    <source>
        <strain evidence="3">AATW-2023a</strain>
        <tissue evidence="3">Whole specimen</tissue>
    </source>
</reference>
<feature type="compositionally biased region" description="Low complexity" evidence="1">
    <location>
        <begin position="439"/>
        <end position="448"/>
    </location>
</feature>
<feature type="compositionally biased region" description="Basic and acidic residues" evidence="1">
    <location>
        <begin position="652"/>
        <end position="674"/>
    </location>
</feature>
<dbReference type="GO" id="GO:0005737">
    <property type="term" value="C:cytoplasm"/>
    <property type="evidence" value="ECO:0007669"/>
    <property type="project" value="GOC"/>
</dbReference>
<protein>
    <recommendedName>
        <fullName evidence="2">HPS5-like beta-propeller domain-containing protein</fullName>
    </recommendedName>
</protein>
<feature type="compositionally biased region" description="Basic and acidic residues" evidence="1">
    <location>
        <begin position="701"/>
        <end position="717"/>
    </location>
</feature>
<feature type="region of interest" description="Disordered" evidence="1">
    <location>
        <begin position="602"/>
        <end position="631"/>
    </location>
</feature>
<feature type="compositionally biased region" description="Low complexity" evidence="1">
    <location>
        <begin position="476"/>
        <end position="502"/>
    </location>
</feature>
<feature type="compositionally biased region" description="Basic residues" evidence="1">
    <location>
        <begin position="519"/>
        <end position="529"/>
    </location>
</feature>
<dbReference type="SUPFAM" id="SSF50978">
    <property type="entry name" value="WD40 repeat-like"/>
    <property type="match status" value="1"/>
</dbReference>
<dbReference type="InterPro" id="IPR036322">
    <property type="entry name" value="WD40_repeat_dom_sf"/>
</dbReference>
<organism evidence="3 4">
    <name type="scientific">Patella caerulea</name>
    <name type="common">Rayed Mediterranean limpet</name>
    <dbReference type="NCBI Taxonomy" id="87958"/>
    <lineage>
        <taxon>Eukaryota</taxon>
        <taxon>Metazoa</taxon>
        <taxon>Spiralia</taxon>
        <taxon>Lophotrochozoa</taxon>
        <taxon>Mollusca</taxon>
        <taxon>Gastropoda</taxon>
        <taxon>Patellogastropoda</taxon>
        <taxon>Patelloidea</taxon>
        <taxon>Patellidae</taxon>
        <taxon>Patella</taxon>
    </lineage>
</organism>
<dbReference type="Proteomes" id="UP001347796">
    <property type="component" value="Unassembled WGS sequence"/>
</dbReference>
<gene>
    <name evidence="3" type="ORF">SNE40_009090</name>
</gene>
<dbReference type="Gene3D" id="2.130.10.10">
    <property type="entry name" value="YVTN repeat-like/Quinoprotein amine dehydrogenase"/>
    <property type="match status" value="1"/>
</dbReference>
<evidence type="ECO:0000259" key="2">
    <source>
        <dbReference type="Pfam" id="PF23756"/>
    </source>
</evidence>
<feature type="compositionally biased region" description="Polar residues" evidence="1">
    <location>
        <begin position="675"/>
        <end position="684"/>
    </location>
</feature>
<feature type="domain" description="HPS5-like beta-propeller" evidence="2">
    <location>
        <begin position="7"/>
        <end position="313"/>
    </location>
</feature>
<dbReference type="PANTHER" id="PTHR23287:SF16">
    <property type="entry name" value="TECTONIN BETA-PROPELLER REPEAT-CONTAINING PROTEIN 2"/>
    <property type="match status" value="1"/>
</dbReference>
<dbReference type="EMBL" id="JAZGQO010000007">
    <property type="protein sequence ID" value="KAK6181172.1"/>
    <property type="molecule type" value="Genomic_DNA"/>
</dbReference>
<feature type="region of interest" description="Disordered" evidence="1">
    <location>
        <begin position="652"/>
        <end position="718"/>
    </location>
</feature>
<name>A0AAN8JN78_PATCE</name>
<dbReference type="Pfam" id="PF19193">
    <property type="entry name" value="Tectonin"/>
    <property type="match status" value="1"/>
</dbReference>
<dbReference type="GO" id="GO:0032527">
    <property type="term" value="P:protein exit from endoplasmic reticulum"/>
    <property type="evidence" value="ECO:0007669"/>
    <property type="project" value="TreeGrafter"/>
</dbReference>